<accession>A0ABD0Y5G8</accession>
<protein>
    <recommendedName>
        <fullName evidence="11">Small ribosomal subunit protein mS39</fullName>
    </recommendedName>
</protein>
<evidence type="ECO:0000256" key="1">
    <source>
        <dbReference type="ARBA" id="ARBA00004173"/>
    </source>
</evidence>
<evidence type="ECO:0000256" key="12">
    <source>
        <dbReference type="PROSITE-ProRule" id="PRU00708"/>
    </source>
</evidence>
<evidence type="ECO:0000256" key="9">
    <source>
        <dbReference type="ARBA" id="ARBA00023128"/>
    </source>
</evidence>
<evidence type="ECO:0000256" key="3">
    <source>
        <dbReference type="ARBA" id="ARBA00022730"/>
    </source>
</evidence>
<evidence type="ECO:0000256" key="11">
    <source>
        <dbReference type="ARBA" id="ARBA00035134"/>
    </source>
</evidence>
<reference evidence="13 14" key="1">
    <citation type="submission" date="2024-07" db="EMBL/GenBank/DDBJ databases">
        <title>Chromosome-level genome assembly of the water stick insect Ranatra chinensis (Heteroptera: Nepidae).</title>
        <authorList>
            <person name="Liu X."/>
        </authorList>
    </citation>
    <scope>NUCLEOTIDE SEQUENCE [LARGE SCALE GENOMIC DNA]</scope>
    <source>
        <strain evidence="13">Cailab_2021Rc</strain>
        <tissue evidence="13">Muscle</tissue>
    </source>
</reference>
<evidence type="ECO:0000256" key="4">
    <source>
        <dbReference type="ARBA" id="ARBA00022737"/>
    </source>
</evidence>
<dbReference type="EMBL" id="JBFDAA010000013">
    <property type="protein sequence ID" value="KAL1122507.1"/>
    <property type="molecule type" value="Genomic_DNA"/>
</dbReference>
<dbReference type="PANTHER" id="PTHR16276">
    <property type="entry name" value="PENTATRICOPEPTIDE REPEAT DOMAIN-CONTAINING PROTEIN 3"/>
    <property type="match status" value="1"/>
</dbReference>
<keyword evidence="9" id="KW-0496">Mitochondrion</keyword>
<dbReference type="NCBIfam" id="TIGR00756">
    <property type="entry name" value="PPR"/>
    <property type="match status" value="1"/>
</dbReference>
<comment type="similarity">
    <text evidence="2">Belongs to the mitochondrion-specific ribosomal protein mS39 family.</text>
</comment>
<dbReference type="InterPro" id="IPR037387">
    <property type="entry name" value="PTCD3"/>
</dbReference>
<keyword evidence="7" id="KW-0809">Transit peptide</keyword>
<keyword evidence="4" id="KW-0677">Repeat</keyword>
<dbReference type="GO" id="GO:1990904">
    <property type="term" value="C:ribonucleoprotein complex"/>
    <property type="evidence" value="ECO:0007669"/>
    <property type="project" value="UniProtKB-KW"/>
</dbReference>
<dbReference type="PROSITE" id="PS51375">
    <property type="entry name" value="PPR"/>
    <property type="match status" value="1"/>
</dbReference>
<dbReference type="GO" id="GO:0006417">
    <property type="term" value="P:regulation of translation"/>
    <property type="evidence" value="ECO:0007669"/>
    <property type="project" value="UniProtKB-KW"/>
</dbReference>
<evidence type="ECO:0000256" key="10">
    <source>
        <dbReference type="ARBA" id="ARBA00023274"/>
    </source>
</evidence>
<comment type="caution">
    <text evidence="13">The sequence shown here is derived from an EMBL/GenBank/DDBJ whole genome shotgun (WGS) entry which is preliminary data.</text>
</comment>
<evidence type="ECO:0000313" key="13">
    <source>
        <dbReference type="EMBL" id="KAL1122507.1"/>
    </source>
</evidence>
<dbReference type="GO" id="GO:0019843">
    <property type="term" value="F:rRNA binding"/>
    <property type="evidence" value="ECO:0007669"/>
    <property type="project" value="UniProtKB-KW"/>
</dbReference>
<feature type="repeat" description="PPR" evidence="12">
    <location>
        <begin position="173"/>
        <end position="207"/>
    </location>
</feature>
<evidence type="ECO:0000313" key="14">
    <source>
        <dbReference type="Proteomes" id="UP001558652"/>
    </source>
</evidence>
<proteinExistence type="inferred from homology"/>
<evidence type="ECO:0000256" key="8">
    <source>
        <dbReference type="ARBA" id="ARBA00022980"/>
    </source>
</evidence>
<dbReference type="GO" id="GO:0005739">
    <property type="term" value="C:mitochondrion"/>
    <property type="evidence" value="ECO:0007669"/>
    <property type="project" value="UniProtKB-SubCell"/>
</dbReference>
<evidence type="ECO:0000256" key="5">
    <source>
        <dbReference type="ARBA" id="ARBA00022845"/>
    </source>
</evidence>
<evidence type="ECO:0000256" key="7">
    <source>
        <dbReference type="ARBA" id="ARBA00022946"/>
    </source>
</evidence>
<evidence type="ECO:0000256" key="6">
    <source>
        <dbReference type="ARBA" id="ARBA00022884"/>
    </source>
</evidence>
<keyword evidence="5" id="KW-0810">Translation regulation</keyword>
<dbReference type="Proteomes" id="UP001558652">
    <property type="component" value="Unassembled WGS sequence"/>
</dbReference>
<dbReference type="AlphaFoldDB" id="A0ABD0Y5G8"/>
<keyword evidence="8" id="KW-0689">Ribosomal protein</keyword>
<evidence type="ECO:0000256" key="2">
    <source>
        <dbReference type="ARBA" id="ARBA00008551"/>
    </source>
</evidence>
<organism evidence="13 14">
    <name type="scientific">Ranatra chinensis</name>
    <dbReference type="NCBI Taxonomy" id="642074"/>
    <lineage>
        <taxon>Eukaryota</taxon>
        <taxon>Metazoa</taxon>
        <taxon>Ecdysozoa</taxon>
        <taxon>Arthropoda</taxon>
        <taxon>Hexapoda</taxon>
        <taxon>Insecta</taxon>
        <taxon>Pterygota</taxon>
        <taxon>Neoptera</taxon>
        <taxon>Paraneoptera</taxon>
        <taxon>Hemiptera</taxon>
        <taxon>Heteroptera</taxon>
        <taxon>Panheteroptera</taxon>
        <taxon>Nepomorpha</taxon>
        <taxon>Nepidae</taxon>
        <taxon>Ranatrinae</taxon>
        <taxon>Ranatra</taxon>
    </lineage>
</organism>
<feature type="non-terminal residue" evidence="13">
    <location>
        <position position="1"/>
    </location>
</feature>
<dbReference type="InterPro" id="IPR011990">
    <property type="entry name" value="TPR-like_helical_dom_sf"/>
</dbReference>
<dbReference type="InterPro" id="IPR055063">
    <property type="entry name" value="Rib_mS39_PPR"/>
</dbReference>
<dbReference type="Pfam" id="PF13812">
    <property type="entry name" value="PPR_3"/>
    <property type="match status" value="1"/>
</dbReference>
<keyword evidence="6" id="KW-0694">RNA-binding</keyword>
<keyword evidence="10" id="KW-0687">Ribonucleoprotein</keyword>
<dbReference type="PANTHER" id="PTHR16276:SF1">
    <property type="entry name" value="SMALL RIBOSOMAL SUBUNIT PROTEIN MS39"/>
    <property type="match status" value="1"/>
</dbReference>
<dbReference type="Pfam" id="PF22330">
    <property type="entry name" value="Rib_mS39_PPR"/>
    <property type="match status" value="1"/>
</dbReference>
<dbReference type="Gene3D" id="1.25.40.10">
    <property type="entry name" value="Tetratricopeptide repeat domain"/>
    <property type="match status" value="1"/>
</dbReference>
<dbReference type="InterPro" id="IPR002885">
    <property type="entry name" value="PPR_rpt"/>
</dbReference>
<dbReference type="GO" id="GO:0005840">
    <property type="term" value="C:ribosome"/>
    <property type="evidence" value="ECO:0007669"/>
    <property type="project" value="UniProtKB-KW"/>
</dbReference>
<gene>
    <name evidence="13" type="ORF">AAG570_002838</name>
</gene>
<sequence length="485" mass="56244">ALASTVQRDPTAPHYKYHDDPYLIPYSNSSKRSYALSYEAGRKAAYWIRQQHADLFQHKVADPFIEVFAPKPVFDETSDVSEDILKQLIKNHSVLDAIKVYQMLEGKSIELRRETKQSLLELVCYYNAEDPLQEDWIEERWFRFGVKEKSKQKNTWRDNGIAEKLFGGLKPADRASYGAIICGMCSHGQLDKAWALYLESTQENVLITIEAFNALLSKVCFLKEGHDLIWNLTMDLLADMNRRKIRPNIGTLNAVLEMLSTISTNNNAQSNALAIIAELKQLDIEPSLASYYHLLNIFYKKRGPPSGILIDMLNYLDGKSFKVVDLKDTNFFLRAMEVCHQLKDKDLAYRVDQLLHTGENYNMIGDSHRESQYYRHLFMLLCETEPMDVFMKFYETLVPNVYIPEPSVMETVLTVVDQNGAWEYLPQLWSDMIQFEHSDREQLLAKMLECASKILDENLTEKIVKIGMDIWEKIEENKRERSSLM</sequence>
<keyword evidence="3" id="KW-0699">rRNA-binding</keyword>
<comment type="subcellular location">
    <subcellularLocation>
        <location evidence="1">Mitochondrion</location>
    </subcellularLocation>
</comment>
<keyword evidence="14" id="KW-1185">Reference proteome</keyword>
<name>A0ABD0Y5G8_9HEMI</name>